<evidence type="ECO:0000256" key="10">
    <source>
        <dbReference type="ARBA" id="ARBA00023034"/>
    </source>
</evidence>
<dbReference type="InterPro" id="IPR033646">
    <property type="entry name" value="CLU-central"/>
</dbReference>
<dbReference type="Proteomes" id="UP000736164">
    <property type="component" value="Unassembled WGS sequence"/>
</dbReference>
<keyword evidence="6" id="KW-0808">Transferase</keyword>
<dbReference type="PROSITE" id="PS51823">
    <property type="entry name" value="CLU"/>
    <property type="match status" value="1"/>
</dbReference>
<dbReference type="Gene3D" id="1.25.40.10">
    <property type="entry name" value="Tetratricopeptide repeat domain"/>
    <property type="match status" value="2"/>
</dbReference>
<evidence type="ECO:0000313" key="18">
    <source>
        <dbReference type="Proteomes" id="UP000736164"/>
    </source>
</evidence>
<evidence type="ECO:0000256" key="7">
    <source>
        <dbReference type="ARBA" id="ARBA00022692"/>
    </source>
</evidence>
<dbReference type="Pfam" id="PF13424">
    <property type="entry name" value="TPR_12"/>
    <property type="match status" value="1"/>
</dbReference>
<feature type="domain" description="Clu" evidence="16">
    <location>
        <begin position="773"/>
        <end position="1023"/>
    </location>
</feature>
<dbReference type="Gene3D" id="3.40.50.300">
    <property type="entry name" value="P-loop containing nucleotide triphosphate hydrolases"/>
    <property type="match status" value="1"/>
</dbReference>
<feature type="region of interest" description="Disordered" evidence="15">
    <location>
        <begin position="1251"/>
        <end position="1270"/>
    </location>
</feature>
<dbReference type="PANTHER" id="PTHR12601">
    <property type="entry name" value="EUKARYOTIC TRANSLATION INITIATION FACTOR 3 SUBUNIT EIF-3"/>
    <property type="match status" value="1"/>
</dbReference>
<dbReference type="FunFam" id="3.40.50.300:FF:000290">
    <property type="entry name" value="Protein-tyrosine sulfotransferase"/>
    <property type="match status" value="1"/>
</dbReference>
<evidence type="ECO:0000256" key="5">
    <source>
        <dbReference type="ARBA" id="ARBA00022490"/>
    </source>
</evidence>
<dbReference type="InterPro" id="IPR027523">
    <property type="entry name" value="CLU_prot"/>
</dbReference>
<organism evidence="17 18">
    <name type="scientific">Atractosteus spatula</name>
    <name type="common">Alligator gar</name>
    <name type="synonym">Lepisosteus spatula</name>
    <dbReference type="NCBI Taxonomy" id="7917"/>
    <lineage>
        <taxon>Eukaryota</taxon>
        <taxon>Metazoa</taxon>
        <taxon>Chordata</taxon>
        <taxon>Craniata</taxon>
        <taxon>Vertebrata</taxon>
        <taxon>Euteleostomi</taxon>
        <taxon>Actinopterygii</taxon>
        <taxon>Neopterygii</taxon>
        <taxon>Holostei</taxon>
        <taxon>Semionotiformes</taxon>
        <taxon>Lepisosteidae</taxon>
        <taxon>Atractosteus</taxon>
    </lineage>
</organism>
<evidence type="ECO:0000256" key="12">
    <source>
        <dbReference type="ARBA" id="ARBA00023157"/>
    </source>
</evidence>
<dbReference type="GO" id="GO:0000139">
    <property type="term" value="C:Golgi membrane"/>
    <property type="evidence" value="ECO:0007669"/>
    <property type="project" value="UniProtKB-SubCell"/>
</dbReference>
<keyword evidence="18" id="KW-1185">Reference proteome</keyword>
<dbReference type="Pfam" id="PF13374">
    <property type="entry name" value="TPR_10"/>
    <property type="match status" value="1"/>
</dbReference>
<keyword evidence="12" id="KW-1015">Disulfide bond</keyword>
<evidence type="ECO:0000256" key="14">
    <source>
        <dbReference type="ARBA" id="ARBA00048460"/>
    </source>
</evidence>
<feature type="non-terminal residue" evidence="17">
    <location>
        <position position="1"/>
    </location>
</feature>
<dbReference type="EC" id="2.8.2.20" evidence="4"/>
<keyword evidence="13" id="KW-0325">Glycoprotein</keyword>
<dbReference type="InterPro" id="IPR011990">
    <property type="entry name" value="TPR-like_helical_dom_sf"/>
</dbReference>
<comment type="similarity">
    <text evidence="3">Belongs to the protein sulfotransferase family.</text>
</comment>
<keyword evidence="9" id="KW-1133">Transmembrane helix</keyword>
<dbReference type="SUPFAM" id="SSF103107">
    <property type="entry name" value="Hypothetical protein c14orf129, hspc210"/>
    <property type="match status" value="1"/>
</dbReference>
<dbReference type="GO" id="GO:0048312">
    <property type="term" value="P:intracellular distribution of mitochondria"/>
    <property type="evidence" value="ECO:0007669"/>
    <property type="project" value="TreeGrafter"/>
</dbReference>
<keyword evidence="5" id="KW-0963">Cytoplasm</keyword>
<feature type="region of interest" description="Disordered" evidence="15">
    <location>
        <begin position="1639"/>
        <end position="1662"/>
    </location>
</feature>
<evidence type="ECO:0000256" key="15">
    <source>
        <dbReference type="SAM" id="MobiDB-lite"/>
    </source>
</evidence>
<keyword evidence="11" id="KW-0472">Membrane</keyword>
<evidence type="ECO:0000256" key="13">
    <source>
        <dbReference type="ARBA" id="ARBA00023180"/>
    </source>
</evidence>
<proteinExistence type="inferred from homology"/>
<dbReference type="SUPFAM" id="SSF48452">
    <property type="entry name" value="TPR-like"/>
    <property type="match status" value="2"/>
</dbReference>
<protein>
    <recommendedName>
        <fullName evidence="4">protein-tyrosine sulfotransferase</fullName>
        <ecNumber evidence="4">2.8.2.20</ecNumber>
    </recommendedName>
</protein>
<evidence type="ECO:0000256" key="1">
    <source>
        <dbReference type="ARBA" id="ARBA00003886"/>
    </source>
</evidence>
<evidence type="ECO:0000313" key="17">
    <source>
        <dbReference type="EMBL" id="MBN3311823.1"/>
    </source>
</evidence>
<gene>
    <name evidence="17" type="primary">Cluh_1</name>
    <name evidence="17" type="ORF">GTO95_0001261</name>
</gene>
<evidence type="ECO:0000256" key="9">
    <source>
        <dbReference type="ARBA" id="ARBA00022989"/>
    </source>
</evidence>
<accession>A0A8J7T6J5</accession>
<evidence type="ECO:0000256" key="11">
    <source>
        <dbReference type="ARBA" id="ARBA00023136"/>
    </source>
</evidence>
<dbReference type="SUPFAM" id="SSF52540">
    <property type="entry name" value="P-loop containing nucleoside triphosphate hydrolases"/>
    <property type="match status" value="1"/>
</dbReference>
<feature type="non-terminal residue" evidence="17">
    <location>
        <position position="1662"/>
    </location>
</feature>
<evidence type="ECO:0000256" key="4">
    <source>
        <dbReference type="ARBA" id="ARBA00013262"/>
    </source>
</evidence>
<reference evidence="17" key="1">
    <citation type="journal article" date="2021" name="Cell">
        <title>Tracing the genetic footprints of vertebrate landing in non-teleost ray-finned fishes.</title>
        <authorList>
            <person name="Bi X."/>
            <person name="Wang K."/>
            <person name="Yang L."/>
            <person name="Pan H."/>
            <person name="Jiang H."/>
            <person name="Wei Q."/>
            <person name="Fang M."/>
            <person name="Yu H."/>
            <person name="Zhu C."/>
            <person name="Cai Y."/>
            <person name="He Y."/>
            <person name="Gan X."/>
            <person name="Zeng H."/>
            <person name="Yu D."/>
            <person name="Zhu Y."/>
            <person name="Jiang H."/>
            <person name="Qiu Q."/>
            <person name="Yang H."/>
            <person name="Zhang Y.E."/>
            <person name="Wang W."/>
            <person name="Zhu M."/>
            <person name="He S."/>
            <person name="Zhang G."/>
        </authorList>
    </citation>
    <scope>NUCLEOTIDE SEQUENCE</scope>
    <source>
        <strain evidence="17">Allg_001</strain>
    </source>
</reference>
<evidence type="ECO:0000256" key="3">
    <source>
        <dbReference type="ARBA" id="ARBA00009988"/>
    </source>
</evidence>
<comment type="catalytic activity">
    <reaction evidence="14">
        <text>L-tyrosyl-[protein] + 3'-phosphoadenylyl sulfate = O-sulfo-L-tyrosine-[protein] + adenosine 3',5'-bisphosphate + H(+)</text>
        <dbReference type="Rhea" id="RHEA:16801"/>
        <dbReference type="Rhea" id="RHEA-COMP:10136"/>
        <dbReference type="Rhea" id="RHEA-COMP:11688"/>
        <dbReference type="ChEBI" id="CHEBI:15378"/>
        <dbReference type="ChEBI" id="CHEBI:46858"/>
        <dbReference type="ChEBI" id="CHEBI:58339"/>
        <dbReference type="ChEBI" id="CHEBI:58343"/>
        <dbReference type="ChEBI" id="CHEBI:65286"/>
        <dbReference type="EC" id="2.8.2.20"/>
    </reaction>
</comment>
<feature type="region of interest" description="Disordered" evidence="15">
    <location>
        <begin position="581"/>
        <end position="632"/>
    </location>
</feature>
<comment type="caution">
    <text evidence="17">The sequence shown here is derived from an EMBL/GenBank/DDBJ whole genome shotgun (WGS) entry which is preliminary data.</text>
</comment>
<dbReference type="Pfam" id="PF13469">
    <property type="entry name" value="Sulfotransfer_3"/>
    <property type="match status" value="1"/>
</dbReference>
<comment type="function">
    <text evidence="1">Catalyzes the O-sulfation of tyrosine residues within acidic motifs of polypeptides, using 3'-phosphoadenylyl sulfate (PAPS) as cosubstrate.</text>
</comment>
<dbReference type="InterPro" id="IPR027417">
    <property type="entry name" value="P-loop_NTPase"/>
</dbReference>
<dbReference type="InterPro" id="IPR023231">
    <property type="entry name" value="GSKIP_dom_sf"/>
</dbReference>
<evidence type="ECO:0000259" key="16">
    <source>
        <dbReference type="PROSITE" id="PS51823"/>
    </source>
</evidence>
<evidence type="ECO:0000256" key="8">
    <source>
        <dbReference type="ARBA" id="ARBA00022968"/>
    </source>
</evidence>
<dbReference type="GO" id="GO:0003729">
    <property type="term" value="F:mRNA binding"/>
    <property type="evidence" value="ECO:0007669"/>
    <property type="project" value="TreeGrafter"/>
</dbReference>
<evidence type="ECO:0000256" key="6">
    <source>
        <dbReference type="ARBA" id="ARBA00022679"/>
    </source>
</evidence>
<dbReference type="InterPro" id="IPR025697">
    <property type="entry name" value="CLU_dom"/>
</dbReference>
<dbReference type="PANTHER" id="PTHR12601:SF41">
    <property type="entry name" value="CLUSTERED MITOCHONDRIA PROTEIN HOMOLOG"/>
    <property type="match status" value="1"/>
</dbReference>
<dbReference type="CDD" id="cd15466">
    <property type="entry name" value="CLU-central"/>
    <property type="match status" value="1"/>
</dbReference>
<keyword evidence="7" id="KW-0812">Transmembrane</keyword>
<sequence>MRLSLRRVAMAVCCAGATLALVLVCQRVLLCQRAGGWGSMVPEREGVSVRDWRRVEYRYSKATPLVFVGGVPRSGTTLMRAMLDAHPLIRCGEETRVIPRLLAMRQAWARSSREKQRLDEAGVTDHVLDSAISSFILEVIARHGEPAPVLCNKDPFTLKSALYLSRIFPRLMFRDGRAAVHSMITRKVTIAGFDLSSYRDCLSKWSRAMEAMLLQCQQVGPLRCMTVRYETLVLQPRQTLRSILRFLDVAWDEAVLHHEDAIGQPGGVSLIERSTDQVIKPVNLEALSRWVGHIPEDVLADMADIAPMLSRLGYDPHANPPRYGEAEPAVLNNTERVLKGDYKTPSKLKGQLPVLLNVSDTERHTAKHAGGHKDPAQLEPAQNRGVSNTWTCSGLLVTPHASDSPCPMSREECPPVCGSHFLGPAALSDTATCISVPLVPRPVTSSQTSLSLSQLSPEGVPVQSNGSPALHTTGRNAGEAGLEDAPFTVKIQGAGIEPFELQVGQCWLVQDLAQAVLAREEVVPRTCLALSLHGVTLEPLSELGAAKGFGHGATIKLIEEPYSPQAVRVHLARLQELLQSPGPQDALRQGQSPTYLDAASQGTVPEVSPGSHNGRGSRRSASDARVDPPADCPPPDFILPGCRERPLLSLIPALPTCLSDLSLSRWSPPPGNRKLQGDLLYLTVCTLEGKRCDITSCPKGFYLNQSTEAQFDPRPATPSLLSHSLADLLAQLSPRFKKGLTAVRSRSQRPLLETMATPYRTLAWVAPLLQHRPSCDPYSWRLGLEEHSSGQAPDWNEELQAARDLPQSTLEERLLRSRALLQVNSGFVWAVTQGAEAVIDGSAVPINPSEEPQLQAFLCGGVFFSQGVEGGVLGGKRGARAAPRLELAGVQAYSQLGKGLVGQGALHTLPAAVVDYRGVRLAAQGLAPGWLQPEQEGQGATGSTRLLYGLSVPPQEGGPRRRLLELLAQAAKSLAIQKHGVLTPRDHPAPLFSSADCRGVLGADGRYYVTDLFRTLPPDVNFLPQERKAEDGWPSGYSTLGLPRVFPHQLCRLRPELVSAFIQHKSSQFKQRMKETMAQSGPDHGSGQGVDAVRAACKELGSVSDIIFEIRFNPDLYSPGVRFPEEDQGAVQLQERLLREAAAFLVTEQILAFVSDCRHRHVIPADGATLAQALHQRGINLRYMGQVVRAIDQSQHTEQLTHVKRLLYGEMIVRSARRVLNNSLQGVETSSLAAAVSHFLCGLLGPHCNPAPVGEEPKRRSRRRGRGGGGVSDNTGWSILSAAELWNLISLDVQETYDLKTDLGSSIDHVVELYGLQKVSVLRELCLKMGIQVQLKEYSLDSRHRPPFSPEDILGIFPVVKHLTMGSRDATRVFFGAQASVQKGQLLEGYEQLKEAVYLFSRTCDELHPDACACLSALARVAHVLGRSSEARSVQLRAVVVSERVLGFDHPNTVQEYALLAVYVCVGGELPLARRLLYRARLLLLLVHGEDHPYMATLDSSIGLLLQGEQSVQFLQSALRINTKFCGSDDPQTALSHHLLAQALCSVGEYRSAMSQEKAALAVYQAQFGEDHQQTKASLNFLQAITQQAVRVERTLRQGVDPVEAAPPQVRKNTGRHWQATAPQVRKNTGRHWQATAPQVRKNTGRHWQATAPQVRKNTGRP</sequence>
<dbReference type="Pfam" id="PF12807">
    <property type="entry name" value="eIF3_p135"/>
    <property type="match status" value="1"/>
</dbReference>
<name>A0A8J7T6J5_ATRSP</name>
<evidence type="ECO:0000256" key="2">
    <source>
        <dbReference type="ARBA" id="ARBA00004323"/>
    </source>
</evidence>
<dbReference type="Pfam" id="PF13236">
    <property type="entry name" value="CLU"/>
    <property type="match status" value="1"/>
</dbReference>
<keyword evidence="10" id="KW-0333">Golgi apparatus</keyword>
<dbReference type="EMBL" id="JAAWVO010002597">
    <property type="protein sequence ID" value="MBN3311823.1"/>
    <property type="molecule type" value="Genomic_DNA"/>
</dbReference>
<comment type="subcellular location">
    <subcellularLocation>
        <location evidence="2">Golgi apparatus membrane</location>
        <topology evidence="2">Single-pass type II membrane protein</topology>
    </subcellularLocation>
</comment>
<dbReference type="GO" id="GO:0008476">
    <property type="term" value="F:protein-tyrosine sulfotransferase activity"/>
    <property type="evidence" value="ECO:0007669"/>
    <property type="project" value="UniProtKB-EC"/>
</dbReference>
<keyword evidence="8" id="KW-0735">Signal-anchor</keyword>